<dbReference type="GO" id="GO:0022857">
    <property type="term" value="F:transmembrane transporter activity"/>
    <property type="evidence" value="ECO:0007669"/>
    <property type="project" value="InterPro"/>
</dbReference>
<comment type="caution">
    <text evidence="9">The sequence shown here is derived from an EMBL/GenBank/DDBJ whole genome shotgun (WGS) entry which is preliminary data.</text>
</comment>
<dbReference type="Pfam" id="PF01032">
    <property type="entry name" value="FecCD"/>
    <property type="match status" value="1"/>
</dbReference>
<feature type="transmembrane region" description="Helical" evidence="8">
    <location>
        <begin position="148"/>
        <end position="172"/>
    </location>
</feature>
<dbReference type="InterPro" id="IPR000522">
    <property type="entry name" value="ABC_transptr_permease_BtuC"/>
</dbReference>
<keyword evidence="4" id="KW-1003">Cell membrane</keyword>
<proteinExistence type="inferred from homology"/>
<dbReference type="FunFam" id="1.10.3470.10:FF:000001">
    <property type="entry name" value="Vitamin B12 ABC transporter permease BtuC"/>
    <property type="match status" value="1"/>
</dbReference>
<evidence type="ECO:0000256" key="7">
    <source>
        <dbReference type="ARBA" id="ARBA00023136"/>
    </source>
</evidence>
<dbReference type="SUPFAM" id="SSF81345">
    <property type="entry name" value="ABC transporter involved in vitamin B12 uptake, BtuC"/>
    <property type="match status" value="1"/>
</dbReference>
<organism evidence="9 10">
    <name type="scientific">Bacillus swezeyi</name>
    <dbReference type="NCBI Taxonomy" id="1925020"/>
    <lineage>
        <taxon>Bacteria</taxon>
        <taxon>Bacillati</taxon>
        <taxon>Bacillota</taxon>
        <taxon>Bacilli</taxon>
        <taxon>Bacillales</taxon>
        <taxon>Bacillaceae</taxon>
        <taxon>Bacillus</taxon>
    </lineage>
</organism>
<dbReference type="PANTHER" id="PTHR30472">
    <property type="entry name" value="FERRIC ENTEROBACTIN TRANSPORT SYSTEM PERMEASE PROTEIN"/>
    <property type="match status" value="1"/>
</dbReference>
<keyword evidence="3" id="KW-0813">Transport</keyword>
<feature type="transmembrane region" description="Helical" evidence="8">
    <location>
        <begin position="276"/>
        <end position="301"/>
    </location>
</feature>
<feature type="transmembrane region" description="Helical" evidence="8">
    <location>
        <begin position="122"/>
        <end position="142"/>
    </location>
</feature>
<dbReference type="RefSeq" id="WP_148956874.1">
    <property type="nucleotide sequence ID" value="NZ_QSND01000002.1"/>
</dbReference>
<feature type="transmembrane region" description="Helical" evidence="8">
    <location>
        <begin position="89"/>
        <end position="110"/>
    </location>
</feature>
<keyword evidence="5 8" id="KW-0812">Transmembrane</keyword>
<dbReference type="GO" id="GO:0005886">
    <property type="term" value="C:plasma membrane"/>
    <property type="evidence" value="ECO:0007669"/>
    <property type="project" value="UniProtKB-SubCell"/>
</dbReference>
<evidence type="ECO:0000313" key="10">
    <source>
        <dbReference type="Proteomes" id="UP000324326"/>
    </source>
</evidence>
<comment type="subcellular location">
    <subcellularLocation>
        <location evidence="1">Cell membrane</location>
        <topology evidence="1">Multi-pass membrane protein</topology>
    </subcellularLocation>
</comment>
<keyword evidence="7 8" id="KW-0472">Membrane</keyword>
<protein>
    <submittedName>
        <fullName evidence="9">Iron ABC transporter permease</fullName>
    </submittedName>
</protein>
<sequence>MHSKQITSIIMITAPFAMILSVFLSVCYGAKQLDAEVIFSALLHFDPGNTDHQIIWHSRLPRAAGALLIGAALAVSGALMQGVTRNYLASPSIMGVSDGSAFIITLLMVLTPQSTSLELMGYSFIGSAVGAVLVFGLASVIPNGFMPVQLAIIGTVTSMLLSSLSAAMSIYFQISQDVSFWYSARLHQMSPELLIFAVPFLILGIILALSLSKKVTALSLGDDISESLGQQKKTVKMAAMAAVVLLTGSSVALAGKIAFVGLVVPHMTRFLVGSDYSRLIPCSCIIGGVFLTLADLVSRLINYPFETPIEVVTSIIGVPFFLYLIKRKGGEQRA</sequence>
<comment type="similarity">
    <text evidence="2">Belongs to the binding-protein-dependent transport system permease family. FecCD subfamily.</text>
</comment>
<feature type="transmembrane region" description="Helical" evidence="8">
    <location>
        <begin position="237"/>
        <end position="264"/>
    </location>
</feature>
<feature type="transmembrane region" description="Helical" evidence="8">
    <location>
        <begin position="63"/>
        <end position="83"/>
    </location>
</feature>
<evidence type="ECO:0000256" key="8">
    <source>
        <dbReference type="SAM" id="Phobius"/>
    </source>
</evidence>
<evidence type="ECO:0000256" key="4">
    <source>
        <dbReference type="ARBA" id="ARBA00022475"/>
    </source>
</evidence>
<dbReference type="CDD" id="cd06550">
    <property type="entry name" value="TM_ABC_iron-siderophores_like"/>
    <property type="match status" value="1"/>
</dbReference>
<gene>
    <name evidence="9" type="ORF">DX927_08870</name>
</gene>
<evidence type="ECO:0000256" key="2">
    <source>
        <dbReference type="ARBA" id="ARBA00007935"/>
    </source>
</evidence>
<dbReference type="PANTHER" id="PTHR30472:SF30">
    <property type="entry name" value="IRON-UPTAKE SYSTEM PERMEASE PROTEIN FEUB"/>
    <property type="match status" value="1"/>
</dbReference>
<name>A0A5M8RQX4_9BACI</name>
<dbReference type="AlphaFoldDB" id="A0A5M8RQX4"/>
<dbReference type="STRING" id="1925020.BTA30_03260"/>
<feature type="transmembrane region" description="Helical" evidence="8">
    <location>
        <begin position="6"/>
        <end position="30"/>
    </location>
</feature>
<evidence type="ECO:0000256" key="5">
    <source>
        <dbReference type="ARBA" id="ARBA00022692"/>
    </source>
</evidence>
<dbReference type="Proteomes" id="UP000324326">
    <property type="component" value="Unassembled WGS sequence"/>
</dbReference>
<keyword evidence="6 8" id="KW-1133">Transmembrane helix</keyword>
<dbReference type="EMBL" id="QSND01000002">
    <property type="protein sequence ID" value="KAA6450935.1"/>
    <property type="molecule type" value="Genomic_DNA"/>
</dbReference>
<dbReference type="Gene3D" id="1.10.3470.10">
    <property type="entry name" value="ABC transporter involved in vitamin B12 uptake, BtuC"/>
    <property type="match status" value="1"/>
</dbReference>
<evidence type="ECO:0000256" key="6">
    <source>
        <dbReference type="ARBA" id="ARBA00022989"/>
    </source>
</evidence>
<reference evidence="9 10" key="1">
    <citation type="submission" date="2018-08" db="EMBL/GenBank/DDBJ databases">
        <title>Bacillus phenotypic plasticity.</title>
        <authorList>
            <person name="Hurtado E."/>
        </authorList>
    </citation>
    <scope>NUCLEOTIDE SEQUENCE [LARGE SCALE GENOMIC DNA]</scope>
    <source>
        <strain evidence="9 10">427</strain>
    </source>
</reference>
<evidence type="ECO:0000256" key="3">
    <source>
        <dbReference type="ARBA" id="ARBA00022448"/>
    </source>
</evidence>
<dbReference type="InterPro" id="IPR037294">
    <property type="entry name" value="ABC_BtuC-like"/>
</dbReference>
<evidence type="ECO:0000313" key="9">
    <source>
        <dbReference type="EMBL" id="KAA6450935.1"/>
    </source>
</evidence>
<evidence type="ECO:0000256" key="1">
    <source>
        <dbReference type="ARBA" id="ARBA00004651"/>
    </source>
</evidence>
<feature type="transmembrane region" description="Helical" evidence="8">
    <location>
        <begin position="193"/>
        <end position="211"/>
    </location>
</feature>
<feature type="transmembrane region" description="Helical" evidence="8">
    <location>
        <begin position="307"/>
        <end position="325"/>
    </location>
</feature>
<accession>A0A5M8RQX4</accession>
<dbReference type="GO" id="GO:0033214">
    <property type="term" value="P:siderophore-iron import into cell"/>
    <property type="evidence" value="ECO:0007669"/>
    <property type="project" value="TreeGrafter"/>
</dbReference>